<keyword evidence="4 10" id="KW-0004">4Fe-4S</keyword>
<dbReference type="GO" id="GO:0046872">
    <property type="term" value="F:metal ion binding"/>
    <property type="evidence" value="ECO:0007669"/>
    <property type="project" value="UniProtKB-KW"/>
</dbReference>
<dbReference type="GO" id="GO:0006099">
    <property type="term" value="P:tricarboxylic acid cycle"/>
    <property type="evidence" value="ECO:0007669"/>
    <property type="project" value="UniProtKB-UniPathway"/>
</dbReference>
<accession>A0A2S4HG05</accession>
<dbReference type="GO" id="GO:0003994">
    <property type="term" value="F:aconitate hydratase activity"/>
    <property type="evidence" value="ECO:0007669"/>
    <property type="project" value="UniProtKB-EC"/>
</dbReference>
<evidence type="ECO:0000313" key="14">
    <source>
        <dbReference type="Proteomes" id="UP000237222"/>
    </source>
</evidence>
<dbReference type="PROSITE" id="PS01244">
    <property type="entry name" value="ACONITASE_2"/>
    <property type="match status" value="1"/>
</dbReference>
<dbReference type="RefSeq" id="WP_103684286.1">
    <property type="nucleotide sequence ID" value="NZ_PQGG01000021.1"/>
</dbReference>
<evidence type="ECO:0000256" key="10">
    <source>
        <dbReference type="RuleBase" id="RU361275"/>
    </source>
</evidence>
<evidence type="ECO:0000259" key="12">
    <source>
        <dbReference type="Pfam" id="PF00694"/>
    </source>
</evidence>
<evidence type="ECO:0000256" key="6">
    <source>
        <dbReference type="ARBA" id="ARBA00023004"/>
    </source>
</evidence>
<dbReference type="Pfam" id="PF00330">
    <property type="entry name" value="Aconitase"/>
    <property type="match status" value="1"/>
</dbReference>
<dbReference type="SUPFAM" id="SSF53732">
    <property type="entry name" value="Aconitase iron-sulfur domain"/>
    <property type="match status" value="1"/>
</dbReference>
<keyword evidence="7 10" id="KW-0411">Iron-sulfur</keyword>
<dbReference type="InterPro" id="IPR001030">
    <property type="entry name" value="Acoase/IPM_deHydtase_lsu_aba"/>
</dbReference>
<evidence type="ECO:0000256" key="4">
    <source>
        <dbReference type="ARBA" id="ARBA00022485"/>
    </source>
</evidence>
<comment type="caution">
    <text evidence="13">The sequence shown here is derived from an EMBL/GenBank/DDBJ whole genome shotgun (WGS) entry which is preliminary data.</text>
</comment>
<keyword evidence="6 10" id="KW-0408">Iron</keyword>
<dbReference type="Gene3D" id="3.20.19.10">
    <property type="entry name" value="Aconitase, domain 4"/>
    <property type="match status" value="1"/>
</dbReference>
<comment type="function">
    <text evidence="10">Catalyzes the isomerization of citrate to isocitrate via cis-aconitate.</text>
</comment>
<dbReference type="InterPro" id="IPR015928">
    <property type="entry name" value="Aconitase/3IPM_dehydase_swvl"/>
</dbReference>
<comment type="pathway">
    <text evidence="2">Carbohydrate metabolism; tricarboxylic acid cycle; isocitrate from oxaloacetate: step 2/2.</text>
</comment>
<evidence type="ECO:0000259" key="11">
    <source>
        <dbReference type="Pfam" id="PF00330"/>
    </source>
</evidence>
<evidence type="ECO:0000256" key="2">
    <source>
        <dbReference type="ARBA" id="ARBA00004717"/>
    </source>
</evidence>
<dbReference type="AlphaFoldDB" id="A0A2S4HG05"/>
<dbReference type="FunFam" id="3.30.499.10:FF:000002">
    <property type="entry name" value="Aconitate hydratase"/>
    <property type="match status" value="1"/>
</dbReference>
<dbReference type="PROSITE" id="PS00450">
    <property type="entry name" value="ACONITASE_1"/>
    <property type="match status" value="1"/>
</dbReference>
<sequence>MQSTDHLRATLSVNGTDYNYFDLNKLGDERLAQLPKSLKILLENQLRHFDGDSVNSDIIVAFSRWLDKPDGGEDLNFSPARVLMQDFTGVPAIVDLAAMRDAVAKNNGDVSTINPQIPVHLVIDHSVTVDQFGSPQAFGENVANEMARNDERYRFLKWGQSAFENFNVVPPGTGICHQVNLEYLAQVVWQNDAGTVYPDTVLGTDSHTPMVNGLGVLGWGVGGIEAEAALLGQPYSMMLPQVIGFKLDGKLNDGVTATDLVLTVVQILRQEGVVGKFVEFYGDGLAELSVADRATIANMAPEYGATCGYFPVDDATLAYMKLTGRSSENIALTQAYCKAQGMWRNAGDQPTFTRTVTLDLTTVEPSLAGPSRPQDRVALSDLGQAMRDHLKASNRDENETATIPEMNLKLHHGDVVIAAITSCTNTSNPDVMIAAGLVARKARERGLRVKPWVKTSLAPGSKVVSKYLTDSGLQEDLNSLGFDLVGYGCTTCIGNSGPLPNPIATAIDSKDMVVSALLSGNRNFDGRIHPQVKASWLASPPLVVAYALAGNTLLNLRDDPIGTDNQDNPVYLKDLWPSNAEIHEIRKIVSGSMFRDAYNDVYQGTEEWQAIEIEKTQTYQWQADSSYIRLPTFFDSPTLASEEFPTLRGARILGLFGDTITTDHISPAGKIAVDSPASHYLQSIGVPPEEFNSYGSRRGNHEVMLRGTFANTRLRNKLVDREGGYTLSPDGKSVVSIYKAAMMYQESNTPLVVIAGKQYGTGSSRDWAAKGTLLLGVKAVIAESFERIHRSNLIGMGVMPVEFDKEIPQEMLDLQGDEYVDIDACDTELAPKQKVRITLSRSDGSRHEVLGRLRIDTSEEMAYFRHGGILQYVLAELGK</sequence>
<name>A0A2S4HG05_9GAMM</name>
<feature type="domain" description="Aconitase A/isopropylmalate dehydratase small subunit swivel" evidence="12">
    <location>
        <begin position="679"/>
        <end position="805"/>
    </location>
</feature>
<feature type="domain" description="Aconitase/3-isopropylmalate dehydratase large subunit alpha/beta/alpha" evidence="11">
    <location>
        <begin position="72"/>
        <end position="550"/>
    </location>
</feature>
<dbReference type="EMBL" id="PQGG01000021">
    <property type="protein sequence ID" value="POP52869.1"/>
    <property type="molecule type" value="Genomic_DNA"/>
</dbReference>
<dbReference type="InterPro" id="IPR000573">
    <property type="entry name" value="AconitaseA/IPMdHydase_ssu_swvl"/>
</dbReference>
<keyword evidence="8 10" id="KW-0456">Lyase</keyword>
<dbReference type="NCBIfam" id="NF009520">
    <property type="entry name" value="PRK12881.1"/>
    <property type="match status" value="1"/>
</dbReference>
<dbReference type="InterPro" id="IPR044137">
    <property type="entry name" value="AcnA_IRP_Swivel"/>
</dbReference>
<evidence type="ECO:0000256" key="8">
    <source>
        <dbReference type="ARBA" id="ARBA00023239"/>
    </source>
</evidence>
<dbReference type="FunFam" id="3.20.19.10:FF:000001">
    <property type="entry name" value="Aconitate hydratase"/>
    <property type="match status" value="1"/>
</dbReference>
<proteinExistence type="inferred from homology"/>
<dbReference type="CDD" id="cd01586">
    <property type="entry name" value="AcnA_IRP"/>
    <property type="match status" value="1"/>
</dbReference>
<evidence type="ECO:0000256" key="1">
    <source>
        <dbReference type="ARBA" id="ARBA00001966"/>
    </source>
</evidence>
<dbReference type="Proteomes" id="UP000237222">
    <property type="component" value="Unassembled WGS sequence"/>
</dbReference>
<comment type="similarity">
    <text evidence="3 10">Belongs to the aconitase/IPM isomerase family.</text>
</comment>
<organism evidence="13 14">
    <name type="scientific">Zhongshania marina</name>
    <dbReference type="NCBI Taxonomy" id="2304603"/>
    <lineage>
        <taxon>Bacteria</taxon>
        <taxon>Pseudomonadati</taxon>
        <taxon>Pseudomonadota</taxon>
        <taxon>Gammaproteobacteria</taxon>
        <taxon>Cellvibrionales</taxon>
        <taxon>Spongiibacteraceae</taxon>
        <taxon>Zhongshania</taxon>
    </lineage>
</organism>
<dbReference type="GO" id="GO:0051539">
    <property type="term" value="F:4 iron, 4 sulfur cluster binding"/>
    <property type="evidence" value="ECO:0007669"/>
    <property type="project" value="UniProtKB-KW"/>
</dbReference>
<dbReference type="SUPFAM" id="SSF52016">
    <property type="entry name" value="LeuD/IlvD-like"/>
    <property type="match status" value="1"/>
</dbReference>
<dbReference type="UniPathway" id="UPA00223">
    <property type="reaction ID" value="UER00718"/>
</dbReference>
<dbReference type="InterPro" id="IPR006249">
    <property type="entry name" value="Aconitase/IRP2"/>
</dbReference>
<gene>
    <name evidence="13" type="primary">acnA</name>
    <name evidence="13" type="ORF">C0068_09610</name>
</gene>
<evidence type="ECO:0000256" key="3">
    <source>
        <dbReference type="ARBA" id="ARBA00007185"/>
    </source>
</evidence>
<evidence type="ECO:0000256" key="5">
    <source>
        <dbReference type="ARBA" id="ARBA00022723"/>
    </source>
</evidence>
<comment type="catalytic activity">
    <reaction evidence="9 10">
        <text>citrate = D-threo-isocitrate</text>
        <dbReference type="Rhea" id="RHEA:10336"/>
        <dbReference type="ChEBI" id="CHEBI:15562"/>
        <dbReference type="ChEBI" id="CHEBI:16947"/>
        <dbReference type="EC" id="4.2.1.3"/>
    </reaction>
</comment>
<evidence type="ECO:0000256" key="7">
    <source>
        <dbReference type="ARBA" id="ARBA00023014"/>
    </source>
</evidence>
<dbReference type="Gene3D" id="3.30.499.10">
    <property type="entry name" value="Aconitase, domain 3"/>
    <property type="match status" value="2"/>
</dbReference>
<dbReference type="EC" id="4.2.1.3" evidence="10"/>
<dbReference type="NCBIfam" id="NF006757">
    <property type="entry name" value="PRK09277.1"/>
    <property type="match status" value="1"/>
</dbReference>
<dbReference type="InterPro" id="IPR018136">
    <property type="entry name" value="Aconitase_4Fe-4S_BS"/>
</dbReference>
<evidence type="ECO:0000256" key="9">
    <source>
        <dbReference type="ARBA" id="ARBA00023501"/>
    </source>
</evidence>
<dbReference type="PRINTS" id="PR00415">
    <property type="entry name" value="ACONITASE"/>
</dbReference>
<keyword evidence="5" id="KW-0479">Metal-binding</keyword>
<reference evidence="13" key="1">
    <citation type="submission" date="2018-01" db="EMBL/GenBank/DDBJ databases">
        <authorList>
            <person name="Yu X.-D."/>
        </authorList>
    </citation>
    <scope>NUCLEOTIDE SEQUENCE</scope>
    <source>
        <strain evidence="13">ZX-21</strain>
    </source>
</reference>
<dbReference type="NCBIfam" id="TIGR01341">
    <property type="entry name" value="aconitase_1"/>
    <property type="match status" value="1"/>
</dbReference>
<dbReference type="Pfam" id="PF00694">
    <property type="entry name" value="Aconitase_C"/>
    <property type="match status" value="1"/>
</dbReference>
<protein>
    <recommendedName>
        <fullName evidence="10">Aconitate hydratase</fullName>
        <shortName evidence="10">Aconitase</shortName>
        <ecNumber evidence="10">4.2.1.3</ecNumber>
    </recommendedName>
</protein>
<dbReference type="Gene3D" id="6.10.190.10">
    <property type="match status" value="1"/>
</dbReference>
<dbReference type="OrthoDB" id="9764318at2"/>
<comment type="cofactor">
    <cofactor evidence="1">
        <name>[4Fe-4S] cluster</name>
        <dbReference type="ChEBI" id="CHEBI:49883"/>
    </cofactor>
</comment>
<dbReference type="PANTHER" id="PTHR11670">
    <property type="entry name" value="ACONITASE/IRON-RESPONSIVE ELEMENT FAMILY MEMBER"/>
    <property type="match status" value="1"/>
</dbReference>
<dbReference type="CDD" id="cd01580">
    <property type="entry name" value="AcnA_IRP_Swivel"/>
    <property type="match status" value="1"/>
</dbReference>
<dbReference type="InterPro" id="IPR036008">
    <property type="entry name" value="Aconitase_4Fe-4S_dom"/>
</dbReference>
<dbReference type="InterPro" id="IPR015931">
    <property type="entry name" value="Acnase/IPM_dHydase_lsu_aba_1/3"/>
</dbReference>
<evidence type="ECO:0000313" key="13">
    <source>
        <dbReference type="EMBL" id="POP52869.1"/>
    </source>
</evidence>